<evidence type="ECO:0000313" key="15">
    <source>
        <dbReference type="Proteomes" id="UP000678499"/>
    </source>
</evidence>
<evidence type="ECO:0000256" key="7">
    <source>
        <dbReference type="ARBA" id="ARBA00023053"/>
    </source>
</evidence>
<keyword evidence="9 13" id="KW-0472">Membrane</keyword>
<evidence type="ECO:0000256" key="10">
    <source>
        <dbReference type="ARBA" id="ARBA00023201"/>
    </source>
</evidence>
<sequence>MSEHPVYYAEPTGRSNFLLGDCTILGVSHAAKSYREKLVVRTVFWAFVTLFSTGITGWACYLVLDDYLGYPVVSVLETRLNKILEFPSVAICNANPVPCRMSEHPVYYAEPTGRSNFLLGDCTILGVSHAAKSYREKLVVRTVFWAFVTLFSTGITGWACYLVLDDYLGYPVVSVLETRLNKILEFPSVAICNANPVPCRRLYERSLDYPALWDESRCSLGKQTKTEITTILSVYQKMTGKVPSEYDILATKTELLNLIAFSFVDSLPSRVMLNDPRIKTVFDELEPFVTGYFSPSKTATKKGMADKFHIMNSIRLAKDHVWYVHTVTPLIRASFKTVAQGADNNMTTLAVLVAAFRDSVIQEADLVSNNAKPFGDVFMDMFVSLPMAEQLDLSVTFGQLFVECTFKGKPCTEADFAKMINTKYGQCFFFNSNLRTVLNQGDNFVPADTSVIGVTGGLTLRLNIEDEQYIKSPFRETSGARIIIIPPNTPRNLLDSGYSVPPGTETNFELRQKDVMRLPTPYPSDCVTFWNETDYNYYDMKYDYKECLRFCSSHEIYSQCGCMELGYLKQFTIHGMAMNNVPYCMMAVKNSTDAICVGAVKQKRLNDTSHDFQCSCKPACSYEYTAAKFSVHEIIIGQNWETVRRTYLKLNIYFAAFDSVMAREEAQYSVFSLAGNFGGAASLMLGLSGVTILEVFTLLWDIGFHLVTNRGNKSNTSTTSFDYNTRMPAGAAGHAWGGPQMVHPALKQPAMAT</sequence>
<dbReference type="GO" id="GO:0015280">
    <property type="term" value="F:ligand-gated sodium channel activity"/>
    <property type="evidence" value="ECO:0007669"/>
    <property type="project" value="TreeGrafter"/>
</dbReference>
<accession>A0A7R9BVX8</accession>
<evidence type="ECO:0000256" key="13">
    <source>
        <dbReference type="SAM" id="Phobius"/>
    </source>
</evidence>
<keyword evidence="15" id="KW-1185">Reference proteome</keyword>
<name>A0A7R9BVX8_9CRUS</name>
<dbReference type="InterPro" id="IPR001873">
    <property type="entry name" value="ENaC"/>
</dbReference>
<keyword evidence="10 12" id="KW-0739">Sodium transport</keyword>
<comment type="subcellular location">
    <subcellularLocation>
        <location evidence="1">Membrane</location>
        <topology evidence="1">Multi-pass membrane protein</topology>
    </subcellularLocation>
</comment>
<dbReference type="PANTHER" id="PTHR11690:SF248">
    <property type="entry name" value="PICKPOCKET 17, ISOFORM A"/>
    <property type="match status" value="1"/>
</dbReference>
<evidence type="ECO:0000256" key="12">
    <source>
        <dbReference type="RuleBase" id="RU000679"/>
    </source>
</evidence>
<evidence type="ECO:0000256" key="1">
    <source>
        <dbReference type="ARBA" id="ARBA00004141"/>
    </source>
</evidence>
<dbReference type="AlphaFoldDB" id="A0A7R9BVX8"/>
<evidence type="ECO:0000256" key="6">
    <source>
        <dbReference type="ARBA" id="ARBA00022989"/>
    </source>
</evidence>
<organism evidence="14">
    <name type="scientific">Notodromas monacha</name>
    <dbReference type="NCBI Taxonomy" id="399045"/>
    <lineage>
        <taxon>Eukaryota</taxon>
        <taxon>Metazoa</taxon>
        <taxon>Ecdysozoa</taxon>
        <taxon>Arthropoda</taxon>
        <taxon>Crustacea</taxon>
        <taxon>Oligostraca</taxon>
        <taxon>Ostracoda</taxon>
        <taxon>Podocopa</taxon>
        <taxon>Podocopida</taxon>
        <taxon>Cypridocopina</taxon>
        <taxon>Cypridoidea</taxon>
        <taxon>Cyprididae</taxon>
        <taxon>Notodromas</taxon>
    </lineage>
</organism>
<evidence type="ECO:0000256" key="5">
    <source>
        <dbReference type="ARBA" id="ARBA00022692"/>
    </source>
</evidence>
<gene>
    <name evidence="14" type="ORF">NMOB1V02_LOCUS9059</name>
</gene>
<proteinExistence type="inferred from homology"/>
<dbReference type="PANTHER" id="PTHR11690">
    <property type="entry name" value="AMILORIDE-SENSITIVE SODIUM CHANNEL-RELATED"/>
    <property type="match status" value="1"/>
</dbReference>
<dbReference type="Proteomes" id="UP000678499">
    <property type="component" value="Unassembled WGS sequence"/>
</dbReference>
<feature type="transmembrane region" description="Helical" evidence="13">
    <location>
        <begin position="142"/>
        <end position="164"/>
    </location>
</feature>
<dbReference type="GO" id="GO:0005886">
    <property type="term" value="C:plasma membrane"/>
    <property type="evidence" value="ECO:0007669"/>
    <property type="project" value="TreeGrafter"/>
</dbReference>
<evidence type="ECO:0000313" key="14">
    <source>
        <dbReference type="EMBL" id="CAD7281413.1"/>
    </source>
</evidence>
<dbReference type="Pfam" id="PF00858">
    <property type="entry name" value="ASC"/>
    <property type="match status" value="2"/>
</dbReference>
<protein>
    <submittedName>
        <fullName evidence="14">Uncharacterized protein</fullName>
    </submittedName>
</protein>
<keyword evidence="11 12" id="KW-0407">Ion channel</keyword>
<evidence type="ECO:0000256" key="3">
    <source>
        <dbReference type="ARBA" id="ARBA00022448"/>
    </source>
</evidence>
<evidence type="ECO:0000256" key="4">
    <source>
        <dbReference type="ARBA" id="ARBA00022461"/>
    </source>
</evidence>
<evidence type="ECO:0000256" key="11">
    <source>
        <dbReference type="ARBA" id="ARBA00023303"/>
    </source>
</evidence>
<reference evidence="14" key="1">
    <citation type="submission" date="2020-11" db="EMBL/GenBank/DDBJ databases">
        <authorList>
            <person name="Tran Van P."/>
        </authorList>
    </citation>
    <scope>NUCLEOTIDE SEQUENCE</scope>
</reference>
<keyword evidence="5 12" id="KW-0812">Transmembrane</keyword>
<evidence type="ECO:0000256" key="2">
    <source>
        <dbReference type="ARBA" id="ARBA00007193"/>
    </source>
</evidence>
<comment type="similarity">
    <text evidence="2 12">Belongs to the amiloride-sensitive sodium channel (TC 1.A.6) family.</text>
</comment>
<keyword evidence="4 12" id="KW-0894">Sodium channel</keyword>
<keyword evidence="8 12" id="KW-0406">Ion transport</keyword>
<dbReference type="PRINTS" id="PR01078">
    <property type="entry name" value="AMINACHANNEL"/>
</dbReference>
<evidence type="ECO:0000256" key="8">
    <source>
        <dbReference type="ARBA" id="ARBA00023065"/>
    </source>
</evidence>
<dbReference type="Gene3D" id="1.10.287.770">
    <property type="entry name" value="YojJ-like"/>
    <property type="match status" value="1"/>
</dbReference>
<dbReference type="OrthoDB" id="5874059at2759"/>
<dbReference type="Gene3D" id="2.60.470.10">
    <property type="entry name" value="Acid-sensing ion channels like domains"/>
    <property type="match status" value="1"/>
</dbReference>
<dbReference type="EMBL" id="CAJPEX010002851">
    <property type="protein sequence ID" value="CAG0921565.1"/>
    <property type="molecule type" value="Genomic_DNA"/>
</dbReference>
<keyword evidence="3 12" id="KW-0813">Transport</keyword>
<dbReference type="EMBL" id="OA884888">
    <property type="protein sequence ID" value="CAD7281413.1"/>
    <property type="molecule type" value="Genomic_DNA"/>
</dbReference>
<feature type="transmembrane region" description="Helical" evidence="13">
    <location>
        <begin position="43"/>
        <end position="64"/>
    </location>
</feature>
<evidence type="ECO:0000256" key="9">
    <source>
        <dbReference type="ARBA" id="ARBA00023136"/>
    </source>
</evidence>
<keyword evidence="7" id="KW-0915">Sodium</keyword>
<keyword evidence="6 13" id="KW-1133">Transmembrane helix</keyword>